<sequence>MNKDSIVSFLTPEEIALSTNFLRNGFVVCDAESPQILESIRQDVTQIAIKWLKQSQLESKAFELSDSHNFVTNEHINNLRLTIFTEVNKIVDIRQRYFWLARQSLNALVGNELAMQNKVNLSIQQPNDESSVLPIHSDIWTGDSPFQVVLWVPLTDASKSNSMFILPPNESREARQRVATGEFKSMDQIEREYHSQIVTMVVPYGKVLIFDSNCLHGNVLNETKTVRWSINCRFTGLLTPFTNPERRLGTYYLPITTRAATKMGLSILNAQEISPNGG</sequence>
<evidence type="ECO:0000313" key="1">
    <source>
        <dbReference type="EMBL" id="CAB4659765.1"/>
    </source>
</evidence>
<dbReference type="SUPFAM" id="SSF51197">
    <property type="entry name" value="Clavaminate synthase-like"/>
    <property type="match status" value="1"/>
</dbReference>
<dbReference type="Gene3D" id="2.60.120.620">
    <property type="entry name" value="q2cbj1_9rhob like domain"/>
    <property type="match status" value="1"/>
</dbReference>
<gene>
    <name evidence="1" type="ORF">UFOPK2292_00182</name>
</gene>
<dbReference type="InterPro" id="IPR008775">
    <property type="entry name" value="Phytyl_CoA_dOase-like"/>
</dbReference>
<protein>
    <submittedName>
        <fullName evidence="1">Unannotated protein</fullName>
    </submittedName>
</protein>
<reference evidence="1" key="1">
    <citation type="submission" date="2020-05" db="EMBL/GenBank/DDBJ databases">
        <authorList>
            <person name="Chiriac C."/>
            <person name="Salcher M."/>
            <person name="Ghai R."/>
            <person name="Kavagutti S V."/>
        </authorList>
    </citation>
    <scope>NUCLEOTIDE SEQUENCE</scope>
</reference>
<name>A0A6J6LHI4_9ZZZZ</name>
<dbReference type="AlphaFoldDB" id="A0A6J6LHI4"/>
<dbReference type="Pfam" id="PF05721">
    <property type="entry name" value="PhyH"/>
    <property type="match status" value="1"/>
</dbReference>
<accession>A0A6J6LHI4</accession>
<dbReference type="InterPro" id="IPR027611">
    <property type="entry name" value="SpoChClust_oxygenase"/>
</dbReference>
<organism evidence="1">
    <name type="scientific">freshwater metagenome</name>
    <dbReference type="NCBI Taxonomy" id="449393"/>
    <lineage>
        <taxon>unclassified sequences</taxon>
        <taxon>metagenomes</taxon>
        <taxon>ecological metagenomes</taxon>
    </lineage>
</organism>
<proteinExistence type="predicted"/>
<dbReference type="EMBL" id="CAEZWU010000016">
    <property type="protein sequence ID" value="CAB4659765.1"/>
    <property type="molecule type" value="Genomic_DNA"/>
</dbReference>
<dbReference type="NCBIfam" id="TIGR04324">
    <property type="entry name" value="SpoChoClust_2"/>
    <property type="match status" value="1"/>
</dbReference>